<dbReference type="PANTHER" id="PTHR36932:SF1">
    <property type="entry name" value="CAPSULAR POLYSACCHARIDE BIOSYNTHESIS PROTEIN"/>
    <property type="match status" value="1"/>
</dbReference>
<evidence type="ECO:0000313" key="1">
    <source>
        <dbReference type="EMBL" id="APH03561.1"/>
    </source>
</evidence>
<evidence type="ECO:0008006" key="3">
    <source>
        <dbReference type="Google" id="ProtNLM"/>
    </source>
</evidence>
<dbReference type="AlphaFoldDB" id="A0A1L3MML6"/>
<dbReference type="STRING" id="1547283.A9C19_01660"/>
<organism evidence="1 2">
    <name type="scientific">Bacillus weihaiensis</name>
    <dbReference type="NCBI Taxonomy" id="1547283"/>
    <lineage>
        <taxon>Bacteria</taxon>
        <taxon>Bacillati</taxon>
        <taxon>Bacillota</taxon>
        <taxon>Bacilli</taxon>
        <taxon>Bacillales</taxon>
        <taxon>Bacillaceae</taxon>
        <taxon>Bacillus</taxon>
    </lineage>
</organism>
<name>A0A1L3MML6_9BACI</name>
<dbReference type="OrthoDB" id="580775at2"/>
<accession>A0A1L3MML6</accession>
<dbReference type="SUPFAM" id="SSF56801">
    <property type="entry name" value="Acetyl-CoA synthetase-like"/>
    <property type="match status" value="1"/>
</dbReference>
<proteinExistence type="predicted"/>
<gene>
    <name evidence="1" type="ORF">A9C19_01660</name>
</gene>
<keyword evidence="2" id="KW-1185">Reference proteome</keyword>
<dbReference type="RefSeq" id="WP_072578351.1">
    <property type="nucleotide sequence ID" value="NZ_CP016020.1"/>
</dbReference>
<dbReference type="Gene3D" id="3.40.50.12780">
    <property type="entry name" value="N-terminal domain of ligase-like"/>
    <property type="match status" value="1"/>
</dbReference>
<sequence>MISKFVYLLGTQIRNKEIFNKYKFLKSSESWEIDDLKSHQYKKAKELITWAYEHSTFYRELFNEHNVTPEDLKSLEDIKLFPTITKQHLVSNNDEILIKNEFNKLFFSETSGSSGQVLTFYRNKEWDAAHRAAMFRGYSWYGVMPWDRNGYFWGYNIDRKKQKKVKFLDFLQNRFRIFSFKEEDVREFAKKLEKADYVEGYSTMIYEVAKLINKKKLNNNFNLKMVKGTSEKIYDKYQEEAKRAFGQKIISEYGAAEAGIIAFECPHGHMHITMENMIVEEIDGEAVITNLESKSFPIIRYRIGDYISIDTSTQCSCGMKHPIIKDILGRTGKSIYGHKDSYPSFVLYYMFKNIALEHDINLTYQAIQQVKGQLNINVEEKISDYERNLIEKEANKYFGDDMDYSIQDQMVRVNYKQKVRDFISEVQDEE</sequence>
<dbReference type="PANTHER" id="PTHR36932">
    <property type="entry name" value="CAPSULAR POLYSACCHARIDE BIOSYNTHESIS PROTEIN"/>
    <property type="match status" value="1"/>
</dbReference>
<reference evidence="1 2" key="1">
    <citation type="journal article" date="2016" name="Sci. Rep.">
        <title>Complete genome sequence and transcriptomic analysis of a novel marine strain Bacillus weihaiensis reveals the mechanism of brown algae degradation.</title>
        <authorList>
            <person name="Zhu Y."/>
            <person name="Chen P."/>
            <person name="Bao Y."/>
            <person name="Men Y."/>
            <person name="Zeng Y."/>
            <person name="Yang J."/>
            <person name="Sun J."/>
            <person name="Sun Y."/>
        </authorList>
    </citation>
    <scope>NUCLEOTIDE SEQUENCE [LARGE SCALE GENOMIC DNA]</scope>
    <source>
        <strain evidence="1 2">Alg07</strain>
    </source>
</reference>
<evidence type="ECO:0000313" key="2">
    <source>
        <dbReference type="Proteomes" id="UP000181936"/>
    </source>
</evidence>
<dbReference type="EMBL" id="CP016020">
    <property type="protein sequence ID" value="APH03561.1"/>
    <property type="molecule type" value="Genomic_DNA"/>
</dbReference>
<dbReference type="Proteomes" id="UP000181936">
    <property type="component" value="Chromosome"/>
</dbReference>
<dbReference type="InterPro" id="IPR053158">
    <property type="entry name" value="CapK_Type1_Caps_Biosynth"/>
</dbReference>
<dbReference type="KEGG" id="bwh:A9C19_01660"/>
<dbReference type="InterPro" id="IPR042099">
    <property type="entry name" value="ANL_N_sf"/>
</dbReference>
<protein>
    <recommendedName>
        <fullName evidence="3">Capsule biosynthesis protein CapK</fullName>
    </recommendedName>
</protein>